<dbReference type="PANTHER" id="PTHR34990:SF2">
    <property type="entry name" value="BLL8164 PROTEIN"/>
    <property type="match status" value="1"/>
</dbReference>
<sequence>MTVTAQSRAPGPIRAPPLDARAMDPKTSATSLFRQIGPSVDPVAFRPAPGSTQHGLPLPATPPLDTHADHPDDGHADPHRYRTIWLSDIHLGSSGCQAHYLLDFLRHNESEYLYLVGDIIDGWQLKKGWYWPQAHNDVVQKVLRKARKGTQVIYVPGNHDEAARQFCDLAFGDIHVRGEAFHTTLVGKRLWIVHGDLFDGVIQHAKWLAYLGDTLYTMILVLNRWFNRIRSKLGFPYWSLSQYLKHQVKNAVNFISSFETVMTDEARRRGCDGVVCGHIHKAEMRDIDGVLYCNDGDWVESLSALVETYEGELKVIYWTTLRAPQAGAQKARATA</sequence>
<dbReference type="Proteomes" id="UP000193228">
    <property type="component" value="Unassembled WGS sequence"/>
</dbReference>
<gene>
    <name evidence="8" type="ORF">SAMN06265784_104620</name>
</gene>
<organism evidence="8 9">
    <name type="scientific">Paraburkholderia susongensis</name>
    <dbReference type="NCBI Taxonomy" id="1515439"/>
    <lineage>
        <taxon>Bacteria</taxon>
        <taxon>Pseudomonadati</taxon>
        <taxon>Pseudomonadota</taxon>
        <taxon>Betaproteobacteria</taxon>
        <taxon>Burkholderiales</taxon>
        <taxon>Burkholderiaceae</taxon>
        <taxon>Paraburkholderia</taxon>
    </lineage>
</organism>
<evidence type="ECO:0000259" key="7">
    <source>
        <dbReference type="Pfam" id="PF00149"/>
    </source>
</evidence>
<evidence type="ECO:0000256" key="3">
    <source>
        <dbReference type="ARBA" id="ARBA00022723"/>
    </source>
</evidence>
<feature type="region of interest" description="Disordered" evidence="6">
    <location>
        <begin position="45"/>
        <end position="75"/>
    </location>
</feature>
<evidence type="ECO:0000256" key="5">
    <source>
        <dbReference type="ARBA" id="ARBA00023211"/>
    </source>
</evidence>
<keyword evidence="9" id="KW-1185">Reference proteome</keyword>
<dbReference type="PANTHER" id="PTHR34990">
    <property type="entry name" value="UDP-2,3-DIACYLGLUCOSAMINE HYDROLASE-RELATED"/>
    <property type="match status" value="1"/>
</dbReference>
<dbReference type="GO" id="GO:0046872">
    <property type="term" value="F:metal ion binding"/>
    <property type="evidence" value="ECO:0007669"/>
    <property type="project" value="UniProtKB-KW"/>
</dbReference>
<dbReference type="Pfam" id="PF00149">
    <property type="entry name" value="Metallophos"/>
    <property type="match status" value="1"/>
</dbReference>
<feature type="region of interest" description="Disordered" evidence="6">
    <location>
        <begin position="1"/>
        <end position="28"/>
    </location>
</feature>
<dbReference type="SUPFAM" id="SSF56300">
    <property type="entry name" value="Metallo-dependent phosphatases"/>
    <property type="match status" value="1"/>
</dbReference>
<evidence type="ECO:0000256" key="6">
    <source>
        <dbReference type="SAM" id="MobiDB-lite"/>
    </source>
</evidence>
<feature type="compositionally biased region" description="Basic and acidic residues" evidence="6">
    <location>
        <begin position="66"/>
        <end position="75"/>
    </location>
</feature>
<dbReference type="CDD" id="cd07398">
    <property type="entry name" value="MPP_YbbF-LpxH"/>
    <property type="match status" value="1"/>
</dbReference>
<keyword evidence="4" id="KW-0472">Membrane</keyword>
<evidence type="ECO:0000256" key="2">
    <source>
        <dbReference type="ARBA" id="ARBA00022519"/>
    </source>
</evidence>
<dbReference type="AlphaFoldDB" id="A0A1X7KZ79"/>
<evidence type="ECO:0000313" key="9">
    <source>
        <dbReference type="Proteomes" id="UP000193228"/>
    </source>
</evidence>
<evidence type="ECO:0000256" key="1">
    <source>
        <dbReference type="ARBA" id="ARBA00022475"/>
    </source>
</evidence>
<dbReference type="GO" id="GO:0016020">
    <property type="term" value="C:membrane"/>
    <property type="evidence" value="ECO:0007669"/>
    <property type="project" value="GOC"/>
</dbReference>
<name>A0A1X7KZ79_9BURK</name>
<dbReference type="InterPro" id="IPR029052">
    <property type="entry name" value="Metallo-depent_PP-like"/>
</dbReference>
<keyword evidence="3" id="KW-0479">Metal-binding</keyword>
<dbReference type="GO" id="GO:0008758">
    <property type="term" value="F:UDP-2,3-diacylglucosamine hydrolase activity"/>
    <property type="evidence" value="ECO:0007669"/>
    <property type="project" value="TreeGrafter"/>
</dbReference>
<dbReference type="STRING" id="1515439.SAMN06265784_104620"/>
<keyword evidence="5" id="KW-0464">Manganese</keyword>
<protein>
    <submittedName>
        <fullName evidence="8">UDP-2,3-diacylglucosamine pyrophosphatase LpxH</fullName>
    </submittedName>
</protein>
<keyword evidence="2" id="KW-0997">Cell inner membrane</keyword>
<accession>A0A1X7KZ79</accession>
<reference evidence="9" key="1">
    <citation type="submission" date="2017-04" db="EMBL/GenBank/DDBJ databases">
        <authorList>
            <person name="Varghese N."/>
            <person name="Submissions S."/>
        </authorList>
    </citation>
    <scope>NUCLEOTIDE SEQUENCE [LARGE SCALE GENOMIC DNA]</scope>
    <source>
        <strain evidence="9">LMG 29540</strain>
    </source>
</reference>
<dbReference type="InterPro" id="IPR004843">
    <property type="entry name" value="Calcineurin-like_PHP"/>
</dbReference>
<dbReference type="InterPro" id="IPR043461">
    <property type="entry name" value="LpxH-like"/>
</dbReference>
<evidence type="ECO:0000256" key="4">
    <source>
        <dbReference type="ARBA" id="ARBA00023136"/>
    </source>
</evidence>
<dbReference type="Gene3D" id="3.60.21.10">
    <property type="match status" value="1"/>
</dbReference>
<dbReference type="EMBL" id="FXAT01000004">
    <property type="protein sequence ID" value="SMG46901.1"/>
    <property type="molecule type" value="Genomic_DNA"/>
</dbReference>
<feature type="domain" description="Calcineurin-like phosphoesterase" evidence="7">
    <location>
        <begin position="82"/>
        <end position="281"/>
    </location>
</feature>
<dbReference type="GO" id="GO:0009245">
    <property type="term" value="P:lipid A biosynthetic process"/>
    <property type="evidence" value="ECO:0007669"/>
    <property type="project" value="TreeGrafter"/>
</dbReference>
<keyword evidence="1" id="KW-1003">Cell membrane</keyword>
<proteinExistence type="predicted"/>
<evidence type="ECO:0000313" key="8">
    <source>
        <dbReference type="EMBL" id="SMG46901.1"/>
    </source>
</evidence>